<feature type="domain" description="DUF7344" evidence="1">
    <location>
        <begin position="49"/>
        <end position="78"/>
    </location>
</feature>
<protein>
    <recommendedName>
        <fullName evidence="1">DUF7344 domain-containing protein</fullName>
    </recommendedName>
</protein>
<name>A0A7D5L3F0_9EURY</name>
<gene>
    <name evidence="2" type="ORF">HYG82_11510</name>
</gene>
<dbReference type="KEGG" id="haly:HYG82_11510"/>
<proteinExistence type="predicted"/>
<dbReference type="OrthoDB" id="174098at2157"/>
<dbReference type="RefSeq" id="WP_179261178.1">
    <property type="nucleotide sequence ID" value="NZ_CP058601.1"/>
</dbReference>
<keyword evidence="3" id="KW-1185">Reference proteome</keyword>
<dbReference type="GeneID" id="56033927"/>
<dbReference type="Pfam" id="PF24035">
    <property type="entry name" value="DUF7344"/>
    <property type="match status" value="1"/>
</dbReference>
<sequence>MSQIYDALFEALANEHRRRILFGLIDRKRQGESPICIDVPPDTAGGQNIASIECHHVHLPKLDDYGFIDWNQRTNTVEAGDRFADIRPILEQLREVQVAQADTLNM</sequence>
<evidence type="ECO:0000313" key="3">
    <source>
        <dbReference type="Proteomes" id="UP000509241"/>
    </source>
</evidence>
<organism evidence="2 3">
    <name type="scientific">Natrinema halophilum</name>
    <dbReference type="NCBI Taxonomy" id="1699371"/>
    <lineage>
        <taxon>Archaea</taxon>
        <taxon>Methanobacteriati</taxon>
        <taxon>Methanobacteriota</taxon>
        <taxon>Stenosarchaea group</taxon>
        <taxon>Halobacteria</taxon>
        <taxon>Halobacteriales</taxon>
        <taxon>Natrialbaceae</taxon>
        <taxon>Natrinema</taxon>
    </lineage>
</organism>
<dbReference type="AlphaFoldDB" id="A0A7D5L3F0"/>
<dbReference type="EMBL" id="CP058601">
    <property type="protein sequence ID" value="QLG49445.1"/>
    <property type="molecule type" value="Genomic_DNA"/>
</dbReference>
<evidence type="ECO:0000259" key="1">
    <source>
        <dbReference type="Pfam" id="PF24035"/>
    </source>
</evidence>
<dbReference type="Proteomes" id="UP000509241">
    <property type="component" value="Chromosome"/>
</dbReference>
<reference evidence="2 3" key="1">
    <citation type="submission" date="2020-07" db="EMBL/GenBank/DDBJ databases">
        <authorList>
            <person name="Cui H."/>
        </authorList>
    </citation>
    <scope>NUCLEOTIDE SEQUENCE [LARGE SCALE GENOMIC DNA]</scope>
    <source>
        <strain evidence="2 3">YPL8</strain>
    </source>
</reference>
<accession>A0A7D5L3F0</accession>
<evidence type="ECO:0000313" key="2">
    <source>
        <dbReference type="EMBL" id="QLG49445.1"/>
    </source>
</evidence>
<dbReference type="InterPro" id="IPR055768">
    <property type="entry name" value="DUF7344"/>
</dbReference>